<dbReference type="InterPro" id="IPR001437">
    <property type="entry name" value="Tscrpt_elong_fac_GreA/B_C"/>
</dbReference>
<keyword evidence="12" id="KW-0648">Protein biosynthesis</keyword>
<evidence type="ECO:0000256" key="6">
    <source>
        <dbReference type="ARBA" id="ARBA00024916"/>
    </source>
</evidence>
<dbReference type="Proteomes" id="UP000255139">
    <property type="component" value="Unassembled WGS sequence"/>
</dbReference>
<reference evidence="12 15" key="2">
    <citation type="submission" date="2018-06" db="EMBL/GenBank/DDBJ databases">
        <authorList>
            <consortium name="Pathogen Informatics"/>
            <person name="Doyle S."/>
        </authorList>
    </citation>
    <scope>NUCLEOTIDE SEQUENCE [LARGE SCALE GENOMIC DNA]</scope>
    <source>
        <strain evidence="12 15">NCTC12714</strain>
    </source>
</reference>
<keyword evidence="12" id="KW-0251">Elongation factor</keyword>
<evidence type="ECO:0000313" key="12">
    <source>
        <dbReference type="EMBL" id="STQ87109.1"/>
    </source>
</evidence>
<dbReference type="NCBIfam" id="NF001261">
    <property type="entry name" value="PRK00226.1-2"/>
    <property type="match status" value="1"/>
</dbReference>
<dbReference type="EMBL" id="JRPD02000045">
    <property type="protein sequence ID" value="TLD98028.1"/>
    <property type="molecule type" value="Genomic_DNA"/>
</dbReference>
<dbReference type="SUPFAM" id="SSF46557">
    <property type="entry name" value="GreA transcript cleavage protein, N-terminal domain"/>
    <property type="match status" value="1"/>
</dbReference>
<dbReference type="Proteomes" id="UP000029922">
    <property type="component" value="Unassembled WGS sequence"/>
</dbReference>
<dbReference type="OrthoDB" id="9808774at2"/>
<dbReference type="GO" id="GO:0003677">
    <property type="term" value="F:DNA binding"/>
    <property type="evidence" value="ECO:0007669"/>
    <property type="project" value="UniProtKB-UniRule"/>
</dbReference>
<dbReference type="Pfam" id="PF01272">
    <property type="entry name" value="GreA_GreB"/>
    <property type="match status" value="1"/>
</dbReference>
<dbReference type="PANTHER" id="PTHR30437">
    <property type="entry name" value="TRANSCRIPTION ELONGATION FACTOR GREA"/>
    <property type="match status" value="1"/>
</dbReference>
<dbReference type="InterPro" id="IPR022691">
    <property type="entry name" value="Tscrpt_elong_fac_GreA/B_N"/>
</dbReference>
<dbReference type="RefSeq" id="WP_034559776.1">
    <property type="nucleotide sequence ID" value="NZ_FZML01000013.1"/>
</dbReference>
<dbReference type="NCBIfam" id="NF001264">
    <property type="entry name" value="PRK00226.1-5"/>
    <property type="match status" value="1"/>
</dbReference>
<dbReference type="InterPro" id="IPR036805">
    <property type="entry name" value="Tscrpt_elong_fac_GreA/B_N_sf"/>
</dbReference>
<evidence type="ECO:0000256" key="5">
    <source>
        <dbReference type="ARBA" id="ARBA00023163"/>
    </source>
</evidence>
<dbReference type="PROSITE" id="PS00829">
    <property type="entry name" value="GREAB_1"/>
    <property type="match status" value="1"/>
</dbReference>
<dbReference type="PANTHER" id="PTHR30437:SF4">
    <property type="entry name" value="TRANSCRIPTION ELONGATION FACTOR GREA"/>
    <property type="match status" value="1"/>
</dbReference>
<keyword evidence="15" id="KW-1185">Reference proteome</keyword>
<accession>A0A099TXH5</accession>
<dbReference type="Gene3D" id="3.10.50.30">
    <property type="entry name" value="Transcription elongation factor, GreA/GreB, C-terminal domain"/>
    <property type="match status" value="1"/>
</dbReference>
<proteinExistence type="inferred from homology"/>
<evidence type="ECO:0000259" key="10">
    <source>
        <dbReference type="Pfam" id="PF01272"/>
    </source>
</evidence>
<feature type="domain" description="Transcription elongation factor GreA/GreB N-terminal" evidence="11">
    <location>
        <begin position="4"/>
        <end position="73"/>
    </location>
</feature>
<dbReference type="EMBL" id="UGJE01000002">
    <property type="protein sequence ID" value="STQ87109.1"/>
    <property type="molecule type" value="Genomic_DNA"/>
</dbReference>
<evidence type="ECO:0000256" key="2">
    <source>
        <dbReference type="ARBA" id="ARBA00013729"/>
    </source>
</evidence>
<organism evidence="12 15">
    <name type="scientific">Helicobacter muridarum</name>
    <dbReference type="NCBI Taxonomy" id="216"/>
    <lineage>
        <taxon>Bacteria</taxon>
        <taxon>Pseudomonadati</taxon>
        <taxon>Campylobacterota</taxon>
        <taxon>Epsilonproteobacteria</taxon>
        <taxon>Campylobacterales</taxon>
        <taxon>Helicobacteraceae</taxon>
        <taxon>Helicobacter</taxon>
    </lineage>
</organism>
<reference evidence="13 14" key="1">
    <citation type="journal article" date="2014" name="Genome Announc.">
        <title>Draft genome sequences of eight enterohepatic helicobacter species isolated from both laboratory and wild rodents.</title>
        <authorList>
            <person name="Sheh A."/>
            <person name="Shen Z."/>
            <person name="Fox J.G."/>
        </authorList>
    </citation>
    <scope>NUCLEOTIDE SEQUENCE [LARGE SCALE GENOMIC DNA]</scope>
    <source>
        <strain evidence="13 14">ST1</strain>
    </source>
</reference>
<evidence type="ECO:0000313" key="14">
    <source>
        <dbReference type="Proteomes" id="UP000029922"/>
    </source>
</evidence>
<dbReference type="FunFam" id="1.10.287.180:FF:000001">
    <property type="entry name" value="Transcription elongation factor GreA"/>
    <property type="match status" value="1"/>
</dbReference>
<evidence type="ECO:0000313" key="13">
    <source>
        <dbReference type="EMBL" id="TLD98028.1"/>
    </source>
</evidence>
<dbReference type="HAMAP" id="MF_00105">
    <property type="entry name" value="GreA_GreB"/>
    <property type="match status" value="1"/>
</dbReference>
<keyword evidence="4 8" id="KW-0238">DNA-binding</keyword>
<dbReference type="PIRSF" id="PIRSF006092">
    <property type="entry name" value="GreA_GreB"/>
    <property type="match status" value="1"/>
</dbReference>
<evidence type="ECO:0000256" key="7">
    <source>
        <dbReference type="ARBA" id="ARBA00030776"/>
    </source>
</evidence>
<evidence type="ECO:0000256" key="9">
    <source>
        <dbReference type="RuleBase" id="RU000556"/>
    </source>
</evidence>
<protein>
    <recommendedName>
        <fullName evidence="2 8">Transcription elongation factor GreA</fullName>
    </recommendedName>
    <alternativeName>
        <fullName evidence="7 8">Transcript cleavage factor GreA</fullName>
    </alternativeName>
</protein>
<dbReference type="InterPro" id="IPR023459">
    <property type="entry name" value="Tscrpt_elong_fac_GreA/B_fam"/>
</dbReference>
<evidence type="ECO:0000313" key="15">
    <source>
        <dbReference type="Proteomes" id="UP000255139"/>
    </source>
</evidence>
<name>A0A099TXH5_9HELI</name>
<dbReference type="NCBIfam" id="TIGR01462">
    <property type="entry name" value="greA"/>
    <property type="match status" value="1"/>
</dbReference>
<dbReference type="NCBIfam" id="NF001263">
    <property type="entry name" value="PRK00226.1-4"/>
    <property type="match status" value="1"/>
</dbReference>
<evidence type="ECO:0000256" key="1">
    <source>
        <dbReference type="ARBA" id="ARBA00008213"/>
    </source>
</evidence>
<dbReference type="InterPro" id="IPR006359">
    <property type="entry name" value="Tscrpt_elong_fac_GreA"/>
</dbReference>
<evidence type="ECO:0000256" key="3">
    <source>
        <dbReference type="ARBA" id="ARBA00023015"/>
    </source>
</evidence>
<dbReference type="GO" id="GO:0070063">
    <property type="term" value="F:RNA polymerase binding"/>
    <property type="evidence" value="ECO:0007669"/>
    <property type="project" value="InterPro"/>
</dbReference>
<dbReference type="GO" id="GO:0006354">
    <property type="term" value="P:DNA-templated transcription elongation"/>
    <property type="evidence" value="ECO:0007669"/>
    <property type="project" value="TreeGrafter"/>
</dbReference>
<comment type="function">
    <text evidence="6 8 9">Necessary for efficient RNA polymerase transcription elongation past template-encoded arresting sites. The arresting sites in DNA have the property of trapping a certain fraction of elongating RNA polymerases that pass through, resulting in locked ternary complexes. Cleavage of the nascent transcript by cleavage factors such as GreA or GreB allows the resumption of elongation from the new 3'terminus. GreA releases sequences of 2 to 3 nucleotides.</text>
</comment>
<evidence type="ECO:0000256" key="8">
    <source>
        <dbReference type="HAMAP-Rule" id="MF_00105"/>
    </source>
</evidence>
<dbReference type="PROSITE" id="PS00830">
    <property type="entry name" value="GREAB_2"/>
    <property type="match status" value="1"/>
</dbReference>
<dbReference type="GO" id="GO:0032784">
    <property type="term" value="P:regulation of DNA-templated transcription elongation"/>
    <property type="evidence" value="ECO:0007669"/>
    <property type="project" value="UniProtKB-UniRule"/>
</dbReference>
<dbReference type="AlphaFoldDB" id="A0A099TXH5"/>
<evidence type="ECO:0000256" key="4">
    <source>
        <dbReference type="ARBA" id="ARBA00023125"/>
    </source>
</evidence>
<dbReference type="STRING" id="216.LS73_10400"/>
<feature type="domain" description="Transcription elongation factor GreA/GreB C-terminal" evidence="10">
    <location>
        <begin position="80"/>
        <end position="155"/>
    </location>
</feature>
<dbReference type="InterPro" id="IPR028624">
    <property type="entry name" value="Tscrpt_elong_fac_GreA/B"/>
</dbReference>
<dbReference type="FunFam" id="3.10.50.30:FF:000001">
    <property type="entry name" value="Transcription elongation factor GreA"/>
    <property type="match status" value="1"/>
</dbReference>
<dbReference type="InterPro" id="IPR036953">
    <property type="entry name" value="GreA/GreB_C_sf"/>
</dbReference>
<evidence type="ECO:0000259" key="11">
    <source>
        <dbReference type="Pfam" id="PF03449"/>
    </source>
</evidence>
<dbReference type="GO" id="GO:0003746">
    <property type="term" value="F:translation elongation factor activity"/>
    <property type="evidence" value="ECO:0007669"/>
    <property type="project" value="UniProtKB-KW"/>
</dbReference>
<dbReference type="Pfam" id="PF03449">
    <property type="entry name" value="GreA_GreB_N"/>
    <property type="match status" value="1"/>
</dbReference>
<sequence>MSEPMSKYGFKKLSEELKTLKEVERPKIAQEIDIARSHGDLKENAEYHAAKEKQAFIEFKISELSKMLANAEVIDPENLNHDKVSFGSTVTILNLDTEKQFIYTIVGITESNPEKGLISFNSPLARGLIGKEEGDETTIELPAGETDFEILKIEYKPISFED</sequence>
<gene>
    <name evidence="8 12" type="primary">greA</name>
    <name evidence="13" type="ORF">LS73_009490</name>
    <name evidence="12" type="ORF">NCTC12714_01931</name>
</gene>
<keyword evidence="3 8" id="KW-0805">Transcription regulation</keyword>
<comment type="similarity">
    <text evidence="1 8 9">Belongs to the GreA/GreB family.</text>
</comment>
<dbReference type="SUPFAM" id="SSF54534">
    <property type="entry name" value="FKBP-like"/>
    <property type="match status" value="1"/>
</dbReference>
<dbReference type="Gene3D" id="1.10.287.180">
    <property type="entry name" value="Transcription elongation factor, GreA/GreB, N-terminal domain"/>
    <property type="match status" value="1"/>
</dbReference>
<keyword evidence="5 8" id="KW-0804">Transcription</keyword>
<dbReference type="InterPro" id="IPR018151">
    <property type="entry name" value="TF_GreA/GreB_CS"/>
</dbReference>